<comment type="cofactor">
    <cofactor evidence="8">
        <name>Zn(2+)</name>
        <dbReference type="ChEBI" id="CHEBI:29105"/>
    </cofactor>
    <text evidence="8">Binds 1 zinc ion per subunit.</text>
</comment>
<comment type="catalytic activity">
    <reaction evidence="7 8">
        <text>adenosine(34) in tRNA + H2O + H(+) = inosine(34) in tRNA + NH4(+)</text>
        <dbReference type="Rhea" id="RHEA:43168"/>
        <dbReference type="Rhea" id="RHEA-COMP:10373"/>
        <dbReference type="Rhea" id="RHEA-COMP:10374"/>
        <dbReference type="ChEBI" id="CHEBI:15377"/>
        <dbReference type="ChEBI" id="CHEBI:15378"/>
        <dbReference type="ChEBI" id="CHEBI:28938"/>
        <dbReference type="ChEBI" id="CHEBI:74411"/>
        <dbReference type="ChEBI" id="CHEBI:82852"/>
        <dbReference type="EC" id="3.5.4.33"/>
    </reaction>
</comment>
<comment type="function">
    <text evidence="8">Catalyzes the deamination of adenosine to inosine at the wobble position 34 of tRNA(Arg2).</text>
</comment>
<feature type="binding site" evidence="8">
    <location>
        <position position="83"/>
    </location>
    <ligand>
        <name>Zn(2+)</name>
        <dbReference type="ChEBI" id="CHEBI:29105"/>
        <note>catalytic</note>
    </ligand>
</feature>
<dbReference type="EC" id="3.5.4.33" evidence="8"/>
<dbReference type="SUPFAM" id="SSF53927">
    <property type="entry name" value="Cytidine deaminase-like"/>
    <property type="match status" value="1"/>
</dbReference>
<accession>A0A5D0MH78</accession>
<dbReference type="InterPro" id="IPR028883">
    <property type="entry name" value="tRNA_aden_deaminase"/>
</dbReference>
<reference evidence="10" key="1">
    <citation type="submission" date="2019-08" db="EMBL/GenBank/DDBJ databases">
        <title>Genomic characterization of a novel candidate phylum (ARYD3) from a high temperature, high salinity tertiary oil reservoir in north central Oklahoma, USA.</title>
        <authorList>
            <person name="Youssef N.H."/>
            <person name="Yadav A."/>
            <person name="Elshahed M.S."/>
        </authorList>
    </citation>
    <scope>NUCLEOTIDE SEQUENCE [LARGE SCALE GENOMIC DNA]</scope>
    <source>
        <strain evidence="10">ARYD3</strain>
    </source>
</reference>
<dbReference type="AlphaFoldDB" id="A0A5D0MH78"/>
<dbReference type="EMBL" id="VSIX01000104">
    <property type="protein sequence ID" value="TYB30598.1"/>
    <property type="molecule type" value="Genomic_DNA"/>
</dbReference>
<keyword evidence="5 8" id="KW-0378">Hydrolase</keyword>
<dbReference type="HAMAP" id="MF_00972">
    <property type="entry name" value="tRNA_aden_deaminase"/>
    <property type="match status" value="1"/>
</dbReference>
<comment type="caution">
    <text evidence="10">The sequence shown here is derived from an EMBL/GenBank/DDBJ whole genome shotgun (WGS) entry which is preliminary data.</text>
</comment>
<evidence type="ECO:0000256" key="7">
    <source>
        <dbReference type="ARBA" id="ARBA00048045"/>
    </source>
</evidence>
<evidence type="ECO:0000259" key="9">
    <source>
        <dbReference type="PROSITE" id="PS51747"/>
    </source>
</evidence>
<dbReference type="GO" id="GO:0002100">
    <property type="term" value="P:tRNA wobble adenosine to inosine editing"/>
    <property type="evidence" value="ECO:0007669"/>
    <property type="project" value="UniProtKB-UniRule"/>
</dbReference>
<feature type="binding site" evidence="8">
    <location>
        <position position="50"/>
    </location>
    <ligand>
        <name>Zn(2+)</name>
        <dbReference type="ChEBI" id="CHEBI:29105"/>
        <note>catalytic</note>
    </ligand>
</feature>
<gene>
    <name evidence="8" type="primary">tadA</name>
    <name evidence="10" type="ORF">FXF47_08415</name>
</gene>
<evidence type="ECO:0000256" key="8">
    <source>
        <dbReference type="HAMAP-Rule" id="MF_00972"/>
    </source>
</evidence>
<feature type="binding site" evidence="8">
    <location>
        <position position="80"/>
    </location>
    <ligand>
        <name>Zn(2+)</name>
        <dbReference type="ChEBI" id="CHEBI:29105"/>
        <note>catalytic</note>
    </ligand>
</feature>
<dbReference type="GO" id="GO:0052717">
    <property type="term" value="F:tRNA-specific adenosine-34 deaminase activity"/>
    <property type="evidence" value="ECO:0007669"/>
    <property type="project" value="UniProtKB-UniRule"/>
</dbReference>
<name>A0A5D0MH78_9BACT</name>
<dbReference type="InterPro" id="IPR016192">
    <property type="entry name" value="APOBEC/CMP_deaminase_Zn-bd"/>
</dbReference>
<evidence type="ECO:0000313" key="10">
    <source>
        <dbReference type="EMBL" id="TYB30598.1"/>
    </source>
</evidence>
<dbReference type="InterPro" id="IPR016193">
    <property type="entry name" value="Cytidine_deaminase-like"/>
</dbReference>
<dbReference type="FunFam" id="3.40.140.10:FF:000005">
    <property type="entry name" value="tRNA-specific adenosine deaminase"/>
    <property type="match status" value="1"/>
</dbReference>
<comment type="similarity">
    <text evidence="1">Belongs to the cytidine and deoxycytidylate deaminase family. ADAT2 subfamily.</text>
</comment>
<keyword evidence="6 8" id="KW-0862">Zinc</keyword>
<evidence type="ECO:0000256" key="3">
    <source>
        <dbReference type="ARBA" id="ARBA00022694"/>
    </source>
</evidence>
<keyword evidence="4 8" id="KW-0479">Metal-binding</keyword>
<feature type="domain" description="CMP/dCMP-type deaminase" evidence="9">
    <location>
        <begin position="1"/>
        <end position="110"/>
    </location>
</feature>
<dbReference type="PANTHER" id="PTHR11079">
    <property type="entry name" value="CYTOSINE DEAMINASE FAMILY MEMBER"/>
    <property type="match status" value="1"/>
</dbReference>
<evidence type="ECO:0000256" key="4">
    <source>
        <dbReference type="ARBA" id="ARBA00022723"/>
    </source>
</evidence>
<dbReference type="GO" id="GO:0008270">
    <property type="term" value="F:zinc ion binding"/>
    <property type="evidence" value="ECO:0007669"/>
    <property type="project" value="UniProtKB-UniRule"/>
</dbReference>
<comment type="subunit">
    <text evidence="2 8">Homodimer.</text>
</comment>
<evidence type="ECO:0000256" key="6">
    <source>
        <dbReference type="ARBA" id="ARBA00022833"/>
    </source>
</evidence>
<dbReference type="Gene3D" id="3.40.140.10">
    <property type="entry name" value="Cytidine Deaminase, domain 2"/>
    <property type="match status" value="1"/>
</dbReference>
<evidence type="ECO:0000256" key="2">
    <source>
        <dbReference type="ARBA" id="ARBA00011738"/>
    </source>
</evidence>
<keyword evidence="11" id="KW-1185">Reference proteome</keyword>
<dbReference type="InterPro" id="IPR002125">
    <property type="entry name" value="CMP_dCMP_dom"/>
</dbReference>
<protein>
    <recommendedName>
        <fullName evidence="8">tRNA-specific adenosine deaminase</fullName>
        <ecNumber evidence="8">3.5.4.33</ecNumber>
    </recommendedName>
</protein>
<dbReference type="CDD" id="cd01285">
    <property type="entry name" value="nucleoside_deaminase"/>
    <property type="match status" value="1"/>
</dbReference>
<evidence type="ECO:0000313" key="11">
    <source>
        <dbReference type="Proteomes" id="UP000324143"/>
    </source>
</evidence>
<dbReference type="Proteomes" id="UP000324143">
    <property type="component" value="Unassembled WGS sequence"/>
</dbReference>
<dbReference type="PANTHER" id="PTHR11079:SF202">
    <property type="entry name" value="TRNA-SPECIFIC ADENOSINE DEAMINASE"/>
    <property type="match status" value="1"/>
</dbReference>
<organism evidence="10 11">
    <name type="scientific">Candidatus Mcinerneyibacterium aminivorans</name>
    <dbReference type="NCBI Taxonomy" id="2703815"/>
    <lineage>
        <taxon>Bacteria</taxon>
        <taxon>Candidatus Macinerneyibacteriota</taxon>
        <taxon>Candidatus Mcinerneyibacteria</taxon>
        <taxon>Candidatus Mcinerneyibacteriales</taxon>
        <taxon>Candidatus Mcinerneyibacteriaceae</taxon>
        <taxon>Candidatus Mcinerneyibacterium</taxon>
    </lineage>
</organism>
<evidence type="ECO:0000256" key="1">
    <source>
        <dbReference type="ARBA" id="ARBA00010669"/>
    </source>
</evidence>
<feature type="active site" description="Proton donor" evidence="8">
    <location>
        <position position="52"/>
    </location>
</feature>
<keyword evidence="3 8" id="KW-0819">tRNA processing</keyword>
<dbReference type="PROSITE" id="PS51747">
    <property type="entry name" value="CYT_DCMP_DEAMINASES_2"/>
    <property type="match status" value="1"/>
</dbReference>
<proteinExistence type="inferred from homology"/>
<sequence>MNDYMREALKEAYKAYKKDEVPVGAVIVWNDKIISRGHNMTESLQDATLHAEMIAIKKASRYLKSWRLEDSTLYVTLEPCVMCAGAIYLSRIKKVIYAAKDPKSGVLTSRENLLDKDWLNHKPEYEQGKYSQFSGQLLKRFFKKLR</sequence>
<dbReference type="Pfam" id="PF00383">
    <property type="entry name" value="dCMP_cyt_deam_1"/>
    <property type="match status" value="1"/>
</dbReference>
<dbReference type="PROSITE" id="PS00903">
    <property type="entry name" value="CYT_DCMP_DEAMINASES_1"/>
    <property type="match status" value="1"/>
</dbReference>
<evidence type="ECO:0000256" key="5">
    <source>
        <dbReference type="ARBA" id="ARBA00022801"/>
    </source>
</evidence>